<dbReference type="AlphaFoldDB" id="A0A434A4B3"/>
<dbReference type="RefSeq" id="WP_127339569.1">
    <property type="nucleotide sequence ID" value="NZ_QWDM01000011.1"/>
</dbReference>
<protein>
    <submittedName>
        <fullName evidence="1">Lipid A deacylase LpxR family protein</fullName>
    </submittedName>
</protein>
<name>A0A434A4B3_9FLAO</name>
<dbReference type="InterPro" id="IPR018707">
    <property type="entry name" value="LpxR"/>
</dbReference>
<sequence length="347" mass="38867">MNSNSLFRPVLLIVLLLFLSDVKAQGKGFQVLFTTENDFLAINNKDENYTGSAKLEVQFAELVKWFPFFKYKKPEESLTIQHIGIGGTAYTPQNLAASEPITNDRPYASLMFLNFGNTSYNLVTGAVLQSEIVIGAIGTSLPGNAQSYIHKHHWFGSTRDVPMGWDNQIGYKGSFIFNYNARLEYPVFAGLNPDGKCSWLQLRLRAGAEAGNYTANVKGGVKINLFNLNSGIMQDYSPSVPGTFLKKTNLIFPAIRMNVFITPEIRAVAYNATLEGLLFSDHSIYKIPHSDVNRIVFDVSAGVNLLIKDRFYLKYALYGRSREYSGGKDFHYWGGISLGYSPARWNR</sequence>
<dbReference type="EMBL" id="QWDM01000011">
    <property type="protein sequence ID" value="RUT69241.1"/>
    <property type="molecule type" value="Genomic_DNA"/>
</dbReference>
<dbReference type="Pfam" id="PF09982">
    <property type="entry name" value="LpxR"/>
    <property type="match status" value="1"/>
</dbReference>
<dbReference type="OrthoDB" id="622552at2"/>
<dbReference type="Proteomes" id="UP000288102">
    <property type="component" value="Unassembled WGS sequence"/>
</dbReference>
<dbReference type="Gene3D" id="2.40.128.140">
    <property type="entry name" value="Outer membrane protein"/>
    <property type="match status" value="1"/>
</dbReference>
<dbReference type="InterPro" id="IPR037107">
    <property type="entry name" value="Put_OMP_sf"/>
</dbReference>
<accession>A0A434A4B3</accession>
<reference evidence="2" key="1">
    <citation type="journal article" date="2019" name="Syst. Appl. Microbiol.">
        <title>Flavobacterium circumlabens sp. nov. and Flavobacterium cupreum sp. nov., two psychrotrophic species isolated from Antarctic environmental samples.</title>
        <authorList>
            <person name="Kralova S."/>
            <person name="Busse H.-J."/>
            <person name="Svec P."/>
            <person name="Maslanova I."/>
            <person name="Stankova E."/>
            <person name="Bartak M."/>
            <person name="Sedlacek I."/>
        </authorList>
    </citation>
    <scope>NUCLEOTIDE SEQUENCE [LARGE SCALE GENOMIC DNA]</scope>
    <source>
        <strain evidence="2">CCM 8825</strain>
    </source>
</reference>
<keyword evidence="2" id="KW-1185">Reference proteome</keyword>
<evidence type="ECO:0000313" key="1">
    <source>
        <dbReference type="EMBL" id="RUT69241.1"/>
    </source>
</evidence>
<comment type="caution">
    <text evidence="1">The sequence shown here is derived from an EMBL/GenBank/DDBJ whole genome shotgun (WGS) entry which is preliminary data.</text>
</comment>
<organism evidence="1 2">
    <name type="scientific">Flavobacterium cupreum</name>
    <dbReference type="NCBI Taxonomy" id="2133766"/>
    <lineage>
        <taxon>Bacteria</taxon>
        <taxon>Pseudomonadati</taxon>
        <taxon>Bacteroidota</taxon>
        <taxon>Flavobacteriia</taxon>
        <taxon>Flavobacteriales</taxon>
        <taxon>Flavobacteriaceae</taxon>
        <taxon>Flavobacterium</taxon>
    </lineage>
</organism>
<evidence type="ECO:0000313" key="2">
    <source>
        <dbReference type="Proteomes" id="UP000288102"/>
    </source>
</evidence>
<proteinExistence type="predicted"/>
<gene>
    <name evidence="1" type="ORF">D0817_17210</name>
</gene>